<reference evidence="2" key="1">
    <citation type="submission" date="2021-01" db="EMBL/GenBank/DDBJ databases">
        <authorList>
            <person name="Corre E."/>
            <person name="Pelletier E."/>
            <person name="Niang G."/>
            <person name="Scheremetjew M."/>
            <person name="Finn R."/>
            <person name="Kale V."/>
            <person name="Holt S."/>
            <person name="Cochrane G."/>
            <person name="Meng A."/>
            <person name="Brown T."/>
            <person name="Cohen L."/>
        </authorList>
    </citation>
    <scope>NUCLEOTIDE SEQUENCE</scope>
    <source>
        <strain evidence="2">CCMP281</strain>
    </source>
</reference>
<name>A0A7S3B9I5_9EUKA</name>
<dbReference type="EMBL" id="HBHX01049613">
    <property type="protein sequence ID" value="CAE0129029.1"/>
    <property type="molecule type" value="Transcribed_RNA"/>
</dbReference>
<organism evidence="2">
    <name type="scientific">Haptolina ericina</name>
    <dbReference type="NCBI Taxonomy" id="156174"/>
    <lineage>
        <taxon>Eukaryota</taxon>
        <taxon>Haptista</taxon>
        <taxon>Haptophyta</taxon>
        <taxon>Prymnesiophyceae</taxon>
        <taxon>Prymnesiales</taxon>
        <taxon>Prymnesiaceae</taxon>
        <taxon>Haptolina</taxon>
    </lineage>
</organism>
<evidence type="ECO:0000313" key="2">
    <source>
        <dbReference type="EMBL" id="CAE0129029.1"/>
    </source>
</evidence>
<dbReference type="AlphaFoldDB" id="A0A7S3B9I5"/>
<sequence>MFVKEHEAAQRFRYTWVVRVDCYFFGTAPAHCSLRAGHVAIPAGVVGCCYHRKHPTNANEYNARLTDMCDAVCANDHMAFVPREFADDYFELSRDIELCSDVAGKHFRNFTDDGGRFLWWRMVHKGVRMGPSPIVPYTLLRNCQTAAGEEHRQTNDTSSRGMPFKVWPECDRWNSASAHTGVPHLSRAMTSHLRTQCLDSWVRAVQENTSVCQESAKPINGHGNAFSAIPNKATSSLGKGKRAATEGHNQRKPQSLLKRIVSNLGAATHPALPLGEVRRLNLIMCPHELTDQARHEFGVDPATLPLGATVHVCQHRRGPEGGGR</sequence>
<proteinExistence type="predicted"/>
<feature type="region of interest" description="Disordered" evidence="1">
    <location>
        <begin position="223"/>
        <end position="253"/>
    </location>
</feature>
<accession>A0A7S3B9I5</accession>
<protein>
    <submittedName>
        <fullName evidence="2">Uncharacterized protein</fullName>
    </submittedName>
</protein>
<gene>
    <name evidence="2" type="ORF">HERI1096_LOCUS27409</name>
</gene>
<evidence type="ECO:0000256" key="1">
    <source>
        <dbReference type="SAM" id="MobiDB-lite"/>
    </source>
</evidence>